<gene>
    <name evidence="9" type="ORF">EWM59_13970</name>
</gene>
<evidence type="ECO:0000256" key="2">
    <source>
        <dbReference type="ARBA" id="ARBA00022448"/>
    </source>
</evidence>
<evidence type="ECO:0000256" key="3">
    <source>
        <dbReference type="ARBA" id="ARBA00022452"/>
    </source>
</evidence>
<dbReference type="Pfam" id="PF07715">
    <property type="entry name" value="Plug"/>
    <property type="match status" value="1"/>
</dbReference>
<reference evidence="9 10" key="1">
    <citation type="submission" date="2019-02" db="EMBL/GenBank/DDBJ databases">
        <title>Bacterial novel species Emticicia sp. 17J42-9 isolated from soil.</title>
        <authorList>
            <person name="Jung H.-Y."/>
        </authorList>
    </citation>
    <scope>NUCLEOTIDE SEQUENCE [LARGE SCALE GENOMIC DNA]</scope>
    <source>
        <strain evidence="9 10">17J42-9</strain>
    </source>
</reference>
<dbReference type="PANTHER" id="PTHR30069">
    <property type="entry name" value="TONB-DEPENDENT OUTER MEMBRANE RECEPTOR"/>
    <property type="match status" value="1"/>
</dbReference>
<evidence type="ECO:0000256" key="6">
    <source>
        <dbReference type="ARBA" id="ARBA00023136"/>
    </source>
</evidence>
<evidence type="ECO:0000313" key="10">
    <source>
        <dbReference type="Proteomes" id="UP000293162"/>
    </source>
</evidence>
<dbReference type="SUPFAM" id="SSF49464">
    <property type="entry name" value="Carboxypeptidase regulatory domain-like"/>
    <property type="match status" value="1"/>
</dbReference>
<dbReference type="InterPro" id="IPR036942">
    <property type="entry name" value="Beta-barrel_TonB_sf"/>
</dbReference>
<evidence type="ECO:0000256" key="5">
    <source>
        <dbReference type="ARBA" id="ARBA00022729"/>
    </source>
</evidence>
<dbReference type="InterPro" id="IPR039426">
    <property type="entry name" value="TonB-dep_rcpt-like"/>
</dbReference>
<accession>A0A4Q5LYJ8</accession>
<comment type="caution">
    <text evidence="9">The sequence shown here is derived from an EMBL/GenBank/DDBJ whole genome shotgun (WGS) entry which is preliminary data.</text>
</comment>
<dbReference type="InterPro" id="IPR037066">
    <property type="entry name" value="Plug_dom_sf"/>
</dbReference>
<dbReference type="RefSeq" id="WP_130021600.1">
    <property type="nucleotide sequence ID" value="NZ_SEWF01000019.1"/>
</dbReference>
<protein>
    <submittedName>
        <fullName evidence="9">TonB-dependent receptor</fullName>
    </submittedName>
</protein>
<keyword evidence="10" id="KW-1185">Reference proteome</keyword>
<dbReference type="EMBL" id="SEWF01000019">
    <property type="protein sequence ID" value="RYU94986.1"/>
    <property type="molecule type" value="Genomic_DNA"/>
</dbReference>
<keyword evidence="6" id="KW-0472">Membrane</keyword>
<dbReference type="Gene3D" id="2.60.40.1120">
    <property type="entry name" value="Carboxypeptidase-like, regulatory domain"/>
    <property type="match status" value="1"/>
</dbReference>
<dbReference type="GO" id="GO:0044718">
    <property type="term" value="P:siderophore transmembrane transport"/>
    <property type="evidence" value="ECO:0007669"/>
    <property type="project" value="TreeGrafter"/>
</dbReference>
<dbReference type="AlphaFoldDB" id="A0A4Q5LYJ8"/>
<comment type="subcellular location">
    <subcellularLocation>
        <location evidence="1">Cell outer membrane</location>
        <topology evidence="1">Multi-pass membrane protein</topology>
    </subcellularLocation>
</comment>
<name>A0A4Q5LYJ8_9BACT</name>
<dbReference type="Gene3D" id="2.170.130.10">
    <property type="entry name" value="TonB-dependent receptor, plug domain"/>
    <property type="match status" value="1"/>
</dbReference>
<sequence>MSKQLFSFYLMLYLLCMHAVSFAQKKTFLFSGIVKEAGTNLPLGNASILFSGMTIGVQTDSSGYFGLYLPPKTYQITIRMLGYKIKTDRIVLDQNTTIEVSLEKTERLLDEVVITAEKADANVNRTIMGVEKLSGKTLKKLPNLMGEADVIRSIMLLPGVSTVGEGASGFNVRGGNVDQNLVLLDGVPLFNTSHLFGFFTAFNADMVQDISLFKGGIPSMYGGRASSVLDVRLREGNFDKWSLQGGVGPISSRLLIEGPLWKGKTSVIAAARGSLSDFYLRYFPNEALKQSKANFYDFNIKVTHKFGQNQRISLSAYASNDAFKFGQDTMYFWNTSNVSLKHNALINGRLAHNFTAFLSKYKYGIEGLSAPYQYQWQPSIVQKSIREDLSYELSNKSRLDFGLEFSQYTNDAGSLSPSTAESIVNNFAMPVEQSREMAVYVGHSIGLGKAISLDYGLRYAYYQLLGPGKFYDYQSGIPREVGTITDTLNYRKGAIIQSYGGLEPRVSLAFKLDTNFSIKLGYNRMQQFMHLISNTMAISPADLWKNSNPQIPQQIADQYSIGFFKNFVGRESNVYETSLEVYYKDLKNVVDYIDGASLYLNPTIETQLLVGKGYAYGAEFFLKKARGKKLTGWFSYTYSRTFRQIPATENQISANFGLRFPANFDSPHNFKLVLNNRWTKRMTFNANFTYNTGRPITYPNGRYKIIAFSEVYDYMVKVGLNPRAGFDKGTYVYNGAVYEFLQPTTIYQLLDGYSTPSFTLRNAERIPDYMRLDLGITIDAKEQKKWQGSWNFSIYNILARQNAYSIYFKSATGLRTQAKTYKLSVLGAAIPSLTYNFKF</sequence>
<dbReference type="Proteomes" id="UP000293162">
    <property type="component" value="Unassembled WGS sequence"/>
</dbReference>
<evidence type="ECO:0000313" key="9">
    <source>
        <dbReference type="EMBL" id="RYU94986.1"/>
    </source>
</evidence>
<keyword evidence="7" id="KW-0998">Cell outer membrane</keyword>
<dbReference type="GO" id="GO:0009279">
    <property type="term" value="C:cell outer membrane"/>
    <property type="evidence" value="ECO:0007669"/>
    <property type="project" value="UniProtKB-SubCell"/>
</dbReference>
<dbReference type="Pfam" id="PF13715">
    <property type="entry name" value="CarbopepD_reg_2"/>
    <property type="match status" value="1"/>
</dbReference>
<keyword evidence="5" id="KW-0732">Signal</keyword>
<evidence type="ECO:0000259" key="8">
    <source>
        <dbReference type="Pfam" id="PF07715"/>
    </source>
</evidence>
<dbReference type="SUPFAM" id="SSF56935">
    <property type="entry name" value="Porins"/>
    <property type="match status" value="1"/>
</dbReference>
<evidence type="ECO:0000256" key="1">
    <source>
        <dbReference type="ARBA" id="ARBA00004571"/>
    </source>
</evidence>
<keyword evidence="3" id="KW-1134">Transmembrane beta strand</keyword>
<dbReference type="OrthoDB" id="9758870at2"/>
<keyword evidence="4" id="KW-0812">Transmembrane</keyword>
<dbReference type="InterPro" id="IPR012910">
    <property type="entry name" value="Plug_dom"/>
</dbReference>
<dbReference type="GO" id="GO:0015344">
    <property type="term" value="F:siderophore uptake transmembrane transporter activity"/>
    <property type="evidence" value="ECO:0007669"/>
    <property type="project" value="TreeGrafter"/>
</dbReference>
<keyword evidence="2" id="KW-0813">Transport</keyword>
<dbReference type="Gene3D" id="2.40.170.20">
    <property type="entry name" value="TonB-dependent receptor, beta-barrel domain"/>
    <property type="match status" value="1"/>
</dbReference>
<dbReference type="PANTHER" id="PTHR30069:SF29">
    <property type="entry name" value="HEMOGLOBIN AND HEMOGLOBIN-HAPTOGLOBIN-BINDING PROTEIN 1-RELATED"/>
    <property type="match status" value="1"/>
</dbReference>
<proteinExistence type="predicted"/>
<feature type="domain" description="TonB-dependent receptor plug" evidence="8">
    <location>
        <begin position="148"/>
        <end position="226"/>
    </location>
</feature>
<dbReference type="InterPro" id="IPR008969">
    <property type="entry name" value="CarboxyPept-like_regulatory"/>
</dbReference>
<organism evidence="9 10">
    <name type="scientific">Emticicia agri</name>
    <dbReference type="NCBI Taxonomy" id="2492393"/>
    <lineage>
        <taxon>Bacteria</taxon>
        <taxon>Pseudomonadati</taxon>
        <taxon>Bacteroidota</taxon>
        <taxon>Cytophagia</taxon>
        <taxon>Cytophagales</taxon>
        <taxon>Leadbetterellaceae</taxon>
        <taxon>Emticicia</taxon>
    </lineage>
</organism>
<evidence type="ECO:0000256" key="7">
    <source>
        <dbReference type="ARBA" id="ARBA00023237"/>
    </source>
</evidence>
<keyword evidence="9" id="KW-0675">Receptor</keyword>
<evidence type="ECO:0000256" key="4">
    <source>
        <dbReference type="ARBA" id="ARBA00022692"/>
    </source>
</evidence>